<feature type="transmembrane region" description="Helical" evidence="6">
    <location>
        <begin position="269"/>
        <end position="288"/>
    </location>
</feature>
<feature type="transmembrane region" description="Helical" evidence="6">
    <location>
        <begin position="408"/>
        <end position="429"/>
    </location>
</feature>
<evidence type="ECO:0000259" key="7">
    <source>
        <dbReference type="PROSITE" id="PS50850"/>
    </source>
</evidence>
<feature type="transmembrane region" description="Helical" evidence="6">
    <location>
        <begin position="375"/>
        <end position="396"/>
    </location>
</feature>
<evidence type="ECO:0000256" key="6">
    <source>
        <dbReference type="SAM" id="Phobius"/>
    </source>
</evidence>
<dbReference type="PANTHER" id="PTHR23502">
    <property type="entry name" value="MAJOR FACILITATOR SUPERFAMILY"/>
    <property type="match status" value="1"/>
</dbReference>
<proteinExistence type="inferred from homology"/>
<dbReference type="PROSITE" id="PS50850">
    <property type="entry name" value="MFS"/>
    <property type="match status" value="1"/>
</dbReference>
<dbReference type="SUPFAM" id="SSF103473">
    <property type="entry name" value="MFS general substrate transporter"/>
    <property type="match status" value="1"/>
</dbReference>
<comment type="similarity">
    <text evidence="2">Belongs to the major facilitator superfamily.</text>
</comment>
<accession>A0A9W9FAL6</accession>
<feature type="transmembrane region" description="Helical" evidence="6">
    <location>
        <begin position="173"/>
        <end position="196"/>
    </location>
</feature>
<reference evidence="8" key="1">
    <citation type="submission" date="2022-11" db="EMBL/GenBank/DDBJ databases">
        <authorList>
            <person name="Petersen C."/>
        </authorList>
    </citation>
    <scope>NUCLEOTIDE SEQUENCE</scope>
    <source>
        <strain evidence="8">IBT 30069</strain>
    </source>
</reference>
<feature type="transmembrane region" description="Helical" evidence="6">
    <location>
        <begin position="85"/>
        <end position="102"/>
    </location>
</feature>
<feature type="transmembrane region" description="Helical" evidence="6">
    <location>
        <begin position="202"/>
        <end position="222"/>
    </location>
</feature>
<dbReference type="Gene3D" id="1.20.1250.20">
    <property type="entry name" value="MFS general substrate transporter like domains"/>
    <property type="match status" value="1"/>
</dbReference>
<feature type="domain" description="Major facilitator superfamily (MFS) profile" evidence="7">
    <location>
        <begin position="47"/>
        <end position="467"/>
    </location>
</feature>
<keyword evidence="5 6" id="KW-0472">Membrane</keyword>
<evidence type="ECO:0000256" key="2">
    <source>
        <dbReference type="ARBA" id="ARBA00008335"/>
    </source>
</evidence>
<evidence type="ECO:0000256" key="1">
    <source>
        <dbReference type="ARBA" id="ARBA00004141"/>
    </source>
</evidence>
<name>A0A9W9FAL6_9EURO</name>
<dbReference type="OrthoDB" id="5296287at2759"/>
<sequence>MASIDEGNAKSAPSSETEALLESQSLLAQESADYDTYTWVTWRKIAVLAVVSFACFNDVLGASIVTPAVPQIMEDFHVSNPSLSNLLVTVHVIGFAIGPLFVSPASELWGRDVLMHASNFIFLASTIACAISPDIPVLIASRVIMGMAGTIPSVVEGGYIADLVPLQNRGKFIAIWTLSPLIGAVVGPIIGGFMALKTGWRSVFWFMTIPSGLQAVASIFVLRKTDELSISQQTGNNEEEEIEDPAINRWSLFKNAFTRPAKLALESPIVITSALNITMGFVIFYFMISNLPVIYSDMYGFNSAQIGLAYMSPTIGCLLAISIVGFVSDIVLERRMIARGKSKPTDRLFLLIPSNIVIAVGTICYGWSLQANLHWIIPLIAIAFTNVGVCSVMLSIHPFLTDYFGSSVPNAIAVSNILRSAFGALLPLASAPLYRALGYGWGNSFLGLIALSFTSTAWILHKSVEQGNS</sequence>
<dbReference type="Pfam" id="PF07690">
    <property type="entry name" value="MFS_1"/>
    <property type="match status" value="1"/>
</dbReference>
<evidence type="ECO:0000313" key="9">
    <source>
        <dbReference type="Proteomes" id="UP001149165"/>
    </source>
</evidence>
<feature type="transmembrane region" description="Helical" evidence="6">
    <location>
        <begin position="45"/>
        <end position="65"/>
    </location>
</feature>
<evidence type="ECO:0000313" key="8">
    <source>
        <dbReference type="EMBL" id="KAJ5096611.1"/>
    </source>
</evidence>
<keyword evidence="9" id="KW-1185">Reference proteome</keyword>
<keyword evidence="3 6" id="KW-0812">Transmembrane</keyword>
<dbReference type="InterPro" id="IPR020846">
    <property type="entry name" value="MFS_dom"/>
</dbReference>
<dbReference type="GO" id="GO:0016020">
    <property type="term" value="C:membrane"/>
    <property type="evidence" value="ECO:0007669"/>
    <property type="project" value="UniProtKB-SubCell"/>
</dbReference>
<dbReference type="InterPro" id="IPR011701">
    <property type="entry name" value="MFS"/>
</dbReference>
<feature type="transmembrane region" description="Helical" evidence="6">
    <location>
        <begin position="441"/>
        <end position="460"/>
    </location>
</feature>
<gene>
    <name evidence="8" type="ORF">N7456_007332</name>
</gene>
<organism evidence="8 9">
    <name type="scientific">Penicillium angulare</name>
    <dbReference type="NCBI Taxonomy" id="116970"/>
    <lineage>
        <taxon>Eukaryota</taxon>
        <taxon>Fungi</taxon>
        <taxon>Dikarya</taxon>
        <taxon>Ascomycota</taxon>
        <taxon>Pezizomycotina</taxon>
        <taxon>Eurotiomycetes</taxon>
        <taxon>Eurotiomycetidae</taxon>
        <taxon>Eurotiales</taxon>
        <taxon>Aspergillaceae</taxon>
        <taxon>Penicillium</taxon>
    </lineage>
</organism>
<comment type="subcellular location">
    <subcellularLocation>
        <location evidence="1">Membrane</location>
        <topology evidence="1">Multi-pass membrane protein</topology>
    </subcellularLocation>
</comment>
<evidence type="ECO:0000256" key="3">
    <source>
        <dbReference type="ARBA" id="ARBA00022692"/>
    </source>
</evidence>
<feature type="transmembrane region" description="Helical" evidence="6">
    <location>
        <begin position="308"/>
        <end position="327"/>
    </location>
</feature>
<protein>
    <recommendedName>
        <fullName evidence="7">Major facilitator superfamily (MFS) profile domain-containing protein</fullName>
    </recommendedName>
</protein>
<evidence type="ECO:0000256" key="4">
    <source>
        <dbReference type="ARBA" id="ARBA00022989"/>
    </source>
</evidence>
<dbReference type="GO" id="GO:0022857">
    <property type="term" value="F:transmembrane transporter activity"/>
    <property type="evidence" value="ECO:0007669"/>
    <property type="project" value="InterPro"/>
</dbReference>
<comment type="caution">
    <text evidence="8">The sequence shown here is derived from an EMBL/GenBank/DDBJ whole genome shotgun (WGS) entry which is preliminary data.</text>
</comment>
<dbReference type="Proteomes" id="UP001149165">
    <property type="component" value="Unassembled WGS sequence"/>
</dbReference>
<evidence type="ECO:0000256" key="5">
    <source>
        <dbReference type="ARBA" id="ARBA00023136"/>
    </source>
</evidence>
<dbReference type="InterPro" id="IPR036259">
    <property type="entry name" value="MFS_trans_sf"/>
</dbReference>
<dbReference type="AlphaFoldDB" id="A0A9W9FAL6"/>
<dbReference type="EMBL" id="JAPQKH010000005">
    <property type="protein sequence ID" value="KAJ5096611.1"/>
    <property type="molecule type" value="Genomic_DNA"/>
</dbReference>
<feature type="transmembrane region" description="Helical" evidence="6">
    <location>
        <begin position="348"/>
        <end position="369"/>
    </location>
</feature>
<feature type="transmembrane region" description="Helical" evidence="6">
    <location>
        <begin position="139"/>
        <end position="161"/>
    </location>
</feature>
<reference evidence="8" key="2">
    <citation type="journal article" date="2023" name="IMA Fungus">
        <title>Comparative genomic study of the Penicillium genus elucidates a diverse pangenome and 15 lateral gene transfer events.</title>
        <authorList>
            <person name="Petersen C."/>
            <person name="Sorensen T."/>
            <person name="Nielsen M.R."/>
            <person name="Sondergaard T.E."/>
            <person name="Sorensen J.L."/>
            <person name="Fitzpatrick D.A."/>
            <person name="Frisvad J.C."/>
            <person name="Nielsen K.L."/>
        </authorList>
    </citation>
    <scope>NUCLEOTIDE SEQUENCE</scope>
    <source>
        <strain evidence="8">IBT 30069</strain>
    </source>
</reference>
<keyword evidence="4 6" id="KW-1133">Transmembrane helix</keyword>
<feature type="transmembrane region" description="Helical" evidence="6">
    <location>
        <begin position="114"/>
        <end position="133"/>
    </location>
</feature>
<dbReference type="PANTHER" id="PTHR23502:SF68">
    <property type="entry name" value="MULTIDRUG TRANSPORTER, PUTATIVE (AFU_ORTHOLOGUE AFUA_3G01120)-RELATED"/>
    <property type="match status" value="1"/>
</dbReference>